<gene>
    <name evidence="1" type="ORF">NPIL_112111</name>
</gene>
<accession>A0A8X6NXE4</accession>
<comment type="caution">
    <text evidence="1">The sequence shown here is derived from an EMBL/GenBank/DDBJ whole genome shotgun (WGS) entry which is preliminary data.</text>
</comment>
<reference evidence="1" key="1">
    <citation type="submission" date="2020-08" db="EMBL/GenBank/DDBJ databases">
        <title>Multicomponent nature underlies the extraordinary mechanical properties of spider dragline silk.</title>
        <authorList>
            <person name="Kono N."/>
            <person name="Nakamura H."/>
            <person name="Mori M."/>
            <person name="Yoshida Y."/>
            <person name="Ohtoshi R."/>
            <person name="Malay A.D."/>
            <person name="Moran D.A.P."/>
            <person name="Tomita M."/>
            <person name="Numata K."/>
            <person name="Arakawa K."/>
        </authorList>
    </citation>
    <scope>NUCLEOTIDE SEQUENCE</scope>
</reference>
<dbReference type="AlphaFoldDB" id="A0A8X6NXE4"/>
<evidence type="ECO:0000313" key="1">
    <source>
        <dbReference type="EMBL" id="GFT36047.1"/>
    </source>
</evidence>
<sequence length="121" mass="13802">MVGLIFPPPVLLPHYRGRYSTARINQEDGYEGHRWVASCNPDRIRRSKRRLNSFLCCRTNFRSPLTVASEGMLRGCERSLHWAGRQPFAEERTNPSSPGDSPIKLHCIPYNTPCHTPPTDP</sequence>
<name>A0A8X6NXE4_NEPPI</name>
<protein>
    <submittedName>
        <fullName evidence="1">Uncharacterized protein</fullName>
    </submittedName>
</protein>
<keyword evidence="2" id="KW-1185">Reference proteome</keyword>
<organism evidence="1 2">
    <name type="scientific">Nephila pilipes</name>
    <name type="common">Giant wood spider</name>
    <name type="synonym">Nephila maculata</name>
    <dbReference type="NCBI Taxonomy" id="299642"/>
    <lineage>
        <taxon>Eukaryota</taxon>
        <taxon>Metazoa</taxon>
        <taxon>Ecdysozoa</taxon>
        <taxon>Arthropoda</taxon>
        <taxon>Chelicerata</taxon>
        <taxon>Arachnida</taxon>
        <taxon>Araneae</taxon>
        <taxon>Araneomorphae</taxon>
        <taxon>Entelegynae</taxon>
        <taxon>Araneoidea</taxon>
        <taxon>Nephilidae</taxon>
        <taxon>Nephila</taxon>
    </lineage>
</organism>
<proteinExistence type="predicted"/>
<dbReference type="Proteomes" id="UP000887013">
    <property type="component" value="Unassembled WGS sequence"/>
</dbReference>
<evidence type="ECO:0000313" key="2">
    <source>
        <dbReference type="Proteomes" id="UP000887013"/>
    </source>
</evidence>
<dbReference type="EMBL" id="BMAW01062484">
    <property type="protein sequence ID" value="GFT36047.1"/>
    <property type="molecule type" value="Genomic_DNA"/>
</dbReference>